<organism evidence="1 2">
    <name type="scientific">Burkholderia cenocepacia</name>
    <dbReference type="NCBI Taxonomy" id="95486"/>
    <lineage>
        <taxon>Bacteria</taxon>
        <taxon>Pseudomonadati</taxon>
        <taxon>Pseudomonadota</taxon>
        <taxon>Betaproteobacteria</taxon>
        <taxon>Burkholderiales</taxon>
        <taxon>Burkholderiaceae</taxon>
        <taxon>Burkholderia</taxon>
        <taxon>Burkholderia cepacia complex</taxon>
    </lineage>
</organism>
<name>A0A6J5JYE8_9BURK</name>
<dbReference type="EMBL" id="CABWIK020000128">
    <property type="protein sequence ID" value="CAB3976147.1"/>
    <property type="molecule type" value="Genomic_DNA"/>
</dbReference>
<sequence length="133" mass="15830">MQRVNEAYRKKNLLQLLELQLELEHIDQHALNSMSEERLKHYSVILKEQIRELDQEIVHVESAFRSAYGIDPFFPVSPDTVLRSLGGNILELRQHIRAIEQDLLSFEDIKNVKLWLKRCRLEPFPPNFDSMRY</sequence>
<dbReference type="AlphaFoldDB" id="A0A6J5JYE8"/>
<proteinExistence type="predicted"/>
<accession>A0A6J5JYE8</accession>
<reference evidence="1 2" key="1">
    <citation type="submission" date="2020-04" db="EMBL/GenBank/DDBJ databases">
        <authorList>
            <person name="Depoorter E."/>
        </authorList>
    </citation>
    <scope>NUCLEOTIDE SEQUENCE [LARGE SCALE GENOMIC DNA]</scope>
    <source>
        <strain evidence="1 2">BCC0132</strain>
    </source>
</reference>
<protein>
    <submittedName>
        <fullName evidence="1">Molecular chaperone DnaJ</fullName>
    </submittedName>
</protein>
<evidence type="ECO:0000313" key="1">
    <source>
        <dbReference type="EMBL" id="CAB3976147.1"/>
    </source>
</evidence>
<dbReference type="Proteomes" id="UP000494322">
    <property type="component" value="Unassembled WGS sequence"/>
</dbReference>
<gene>
    <name evidence="1" type="ORF">BCO9919_07503</name>
</gene>
<evidence type="ECO:0000313" key="2">
    <source>
        <dbReference type="Proteomes" id="UP000494322"/>
    </source>
</evidence>